<dbReference type="Pfam" id="PF07719">
    <property type="entry name" value="TPR_2"/>
    <property type="match status" value="1"/>
</dbReference>
<dbReference type="Pfam" id="PF13432">
    <property type="entry name" value="TPR_16"/>
    <property type="match status" value="1"/>
</dbReference>
<protein>
    <submittedName>
        <fullName evidence="4">Tetratricopeptide repeat protein</fullName>
    </submittedName>
</protein>
<sequence>MFVNSSRKSRFPVKFKTTLIIFFLVSVSITASFAQNRLSKKERTTQLNKSQGTRYFIEGEKNLVLNDFEKAYFYFQKAMEFSPEEPAIHFKIAEVLVKANQAEKAMPYATKAAELDGNNKYYSLMVAEIYTNLKQPLKAADILEKLTEDGENNQQYNLDLASIYLSASELDKALIALDRAEEFYGVMEPVTMQKQRIYLNKNNLSQALAEGEKLIDARPGNPAFVMNQVEILYNNNRVDQALTLVFDEINKYPNQPELQMAAHTLLKDKGDVEASNKHLYAAFASPDLDPEVKSKAFISQLNEIKTPERESLLDSLETLMITSNPENADIFAAMGERRIKEQKIKEGITYFKKSLLINPKNDKMLEQVILGSFDEGADFPELEKFTILGVDEFPLSPEFWFYDGVVKSAQKKDNEAVISLKKAIELNASKNPQLDQVAFGSLGSSLYNLGEKDEAFANFDKALEINPNDEQVLNNYSYFLSLEKKNLEKAKTMSDKVVKRFPDNGTFLDTHAWVLFQMEDYEGAKKFMDLALQHEAEPSGVMLEHYGDILFHLGKKNEAISYWKKAEVTPEASDKISQKIKEGKYHE</sequence>
<reference evidence="4 6" key="1">
    <citation type="submission" date="2018-06" db="EMBL/GenBank/DDBJ databases">
        <title>Genomic Encyclopedia of Archaeal and Bacterial Type Strains, Phase II (KMG-II): from individual species to whole genera.</title>
        <authorList>
            <person name="Goeker M."/>
        </authorList>
    </citation>
    <scope>NUCLEOTIDE SEQUENCE [LARGE SCALE GENOMIC DNA]</scope>
    <source>
        <strain evidence="4 6">DSM 22686</strain>
    </source>
</reference>
<evidence type="ECO:0000313" key="4">
    <source>
        <dbReference type="EMBL" id="PZX59232.1"/>
    </source>
</evidence>
<keyword evidence="1" id="KW-0677">Repeat</keyword>
<dbReference type="SMART" id="SM00028">
    <property type="entry name" value="TPR"/>
    <property type="match status" value="6"/>
</dbReference>
<keyword evidence="7" id="KW-1185">Reference proteome</keyword>
<evidence type="ECO:0000313" key="5">
    <source>
        <dbReference type="EMBL" id="TXD77489.1"/>
    </source>
</evidence>
<dbReference type="Proteomes" id="UP000321927">
    <property type="component" value="Unassembled WGS sequence"/>
</dbReference>
<name>A0A2W7T7M6_9BACT</name>
<gene>
    <name evidence="5" type="ORF">ESW18_11865</name>
    <name evidence="4" type="ORF">LV84_01262</name>
</gene>
<feature type="repeat" description="TPR" evidence="3">
    <location>
        <begin position="328"/>
        <end position="361"/>
    </location>
</feature>
<dbReference type="AlphaFoldDB" id="A0A2W7T7M6"/>
<proteinExistence type="predicted"/>
<dbReference type="Proteomes" id="UP000249115">
    <property type="component" value="Unassembled WGS sequence"/>
</dbReference>
<dbReference type="PANTHER" id="PTHR12558:SF13">
    <property type="entry name" value="CELL DIVISION CYCLE PROTEIN 27 HOMOLOG"/>
    <property type="match status" value="1"/>
</dbReference>
<evidence type="ECO:0000256" key="3">
    <source>
        <dbReference type="PROSITE-ProRule" id="PRU00339"/>
    </source>
</evidence>
<dbReference type="PANTHER" id="PTHR12558">
    <property type="entry name" value="CELL DIVISION CYCLE 16,23,27"/>
    <property type="match status" value="1"/>
</dbReference>
<dbReference type="EMBL" id="QKZU01000004">
    <property type="protein sequence ID" value="PZX59232.1"/>
    <property type="molecule type" value="Genomic_DNA"/>
</dbReference>
<dbReference type="Pfam" id="PF14559">
    <property type="entry name" value="TPR_19"/>
    <property type="match status" value="1"/>
</dbReference>
<evidence type="ECO:0000313" key="7">
    <source>
        <dbReference type="Proteomes" id="UP000321927"/>
    </source>
</evidence>
<dbReference type="PROSITE" id="PS50293">
    <property type="entry name" value="TPR_REGION"/>
    <property type="match status" value="1"/>
</dbReference>
<organism evidence="4 6">
    <name type="scientific">Algoriphagus ratkowskyi</name>
    <dbReference type="NCBI Taxonomy" id="57028"/>
    <lineage>
        <taxon>Bacteria</taxon>
        <taxon>Pseudomonadati</taxon>
        <taxon>Bacteroidota</taxon>
        <taxon>Cytophagia</taxon>
        <taxon>Cytophagales</taxon>
        <taxon>Cyclobacteriaceae</taxon>
        <taxon>Algoriphagus</taxon>
    </lineage>
</organism>
<dbReference type="InterPro" id="IPR011990">
    <property type="entry name" value="TPR-like_helical_dom_sf"/>
</dbReference>
<keyword evidence="2 3" id="KW-0802">TPR repeat</keyword>
<evidence type="ECO:0000256" key="1">
    <source>
        <dbReference type="ARBA" id="ARBA00022737"/>
    </source>
</evidence>
<dbReference type="EMBL" id="VORV01000007">
    <property type="protein sequence ID" value="TXD77489.1"/>
    <property type="molecule type" value="Genomic_DNA"/>
</dbReference>
<dbReference type="InterPro" id="IPR019734">
    <property type="entry name" value="TPR_rpt"/>
</dbReference>
<feature type="repeat" description="TPR" evidence="3">
    <location>
        <begin position="436"/>
        <end position="469"/>
    </location>
</feature>
<dbReference type="OrthoDB" id="9814220at2"/>
<dbReference type="InterPro" id="IPR013105">
    <property type="entry name" value="TPR_2"/>
</dbReference>
<reference evidence="5 7" key="2">
    <citation type="submission" date="2019-08" db="EMBL/GenBank/DDBJ databases">
        <title>Genome of Algoriphagus ratkowskyi IC026.</title>
        <authorList>
            <person name="Bowman J.P."/>
        </authorList>
    </citation>
    <scope>NUCLEOTIDE SEQUENCE [LARGE SCALE GENOMIC DNA]</scope>
    <source>
        <strain evidence="5 7">IC026</strain>
    </source>
</reference>
<dbReference type="SUPFAM" id="SSF48452">
    <property type="entry name" value="TPR-like"/>
    <property type="match status" value="3"/>
</dbReference>
<comment type="caution">
    <text evidence="4">The sequence shown here is derived from an EMBL/GenBank/DDBJ whole genome shotgun (WGS) entry which is preliminary data.</text>
</comment>
<dbReference type="Gene3D" id="1.25.40.10">
    <property type="entry name" value="Tetratricopeptide repeat domain"/>
    <property type="match status" value="3"/>
</dbReference>
<accession>A0A2W7T7M6</accession>
<evidence type="ECO:0000313" key="6">
    <source>
        <dbReference type="Proteomes" id="UP000249115"/>
    </source>
</evidence>
<feature type="repeat" description="TPR" evidence="3">
    <location>
        <begin position="52"/>
        <end position="85"/>
    </location>
</feature>
<evidence type="ECO:0000256" key="2">
    <source>
        <dbReference type="ARBA" id="ARBA00022803"/>
    </source>
</evidence>
<dbReference type="PROSITE" id="PS50005">
    <property type="entry name" value="TPR"/>
    <property type="match status" value="3"/>
</dbReference>